<keyword evidence="7" id="KW-1185">Reference proteome</keyword>
<dbReference type="EMBL" id="JANJYJ010000001">
    <property type="protein sequence ID" value="KAK3231969.1"/>
    <property type="molecule type" value="Genomic_DNA"/>
</dbReference>
<keyword evidence="3" id="KW-0862">Zinc</keyword>
<dbReference type="Proteomes" id="UP001281410">
    <property type="component" value="Unassembled WGS sequence"/>
</dbReference>
<evidence type="ECO:0000256" key="2">
    <source>
        <dbReference type="ARBA" id="ARBA00022771"/>
    </source>
</evidence>
<evidence type="ECO:0000256" key="4">
    <source>
        <dbReference type="PROSITE-ProRule" id="PRU00325"/>
    </source>
</evidence>
<evidence type="ECO:0000313" key="7">
    <source>
        <dbReference type="Proteomes" id="UP001281410"/>
    </source>
</evidence>
<dbReference type="PANTHER" id="PTHR31973:SF187">
    <property type="entry name" value="MUTATOR TRANSPOSASE MUDRA PROTEIN"/>
    <property type="match status" value="1"/>
</dbReference>
<dbReference type="Pfam" id="PF04434">
    <property type="entry name" value="SWIM"/>
    <property type="match status" value="1"/>
</dbReference>
<evidence type="ECO:0000259" key="5">
    <source>
        <dbReference type="PROSITE" id="PS50966"/>
    </source>
</evidence>
<evidence type="ECO:0000256" key="3">
    <source>
        <dbReference type="ARBA" id="ARBA00022833"/>
    </source>
</evidence>
<protein>
    <recommendedName>
        <fullName evidence="5">SWIM-type domain-containing protein</fullName>
    </recommendedName>
</protein>
<evidence type="ECO:0000256" key="1">
    <source>
        <dbReference type="ARBA" id="ARBA00022723"/>
    </source>
</evidence>
<dbReference type="PANTHER" id="PTHR31973">
    <property type="entry name" value="POLYPROTEIN, PUTATIVE-RELATED"/>
    <property type="match status" value="1"/>
</dbReference>
<keyword evidence="2 4" id="KW-0863">Zinc-finger</keyword>
<gene>
    <name evidence="6" type="ORF">Dsin_003850</name>
</gene>
<sequence length="130" mass="15171">MVNLKGKNCTCRKWNLTGIPCKHAIASIYTEYKDPSMYVDIYYHKEIQMKCYGDVMYGIKMEKYWTKTERPTSVPPKIVKQPGRPKKLKIMEIGEIPPVSEKVQANAQVIHMQCLQARRSQLQELFQTCQ</sequence>
<evidence type="ECO:0000313" key="6">
    <source>
        <dbReference type="EMBL" id="KAK3231969.1"/>
    </source>
</evidence>
<dbReference type="AlphaFoldDB" id="A0AAE0EL18"/>
<reference evidence="6" key="1">
    <citation type="journal article" date="2023" name="Plant J.">
        <title>Genome sequences and population genomics provide insights into the demographic history, inbreeding, and mutation load of two 'living fossil' tree species of Dipteronia.</title>
        <authorList>
            <person name="Feng Y."/>
            <person name="Comes H.P."/>
            <person name="Chen J."/>
            <person name="Zhu S."/>
            <person name="Lu R."/>
            <person name="Zhang X."/>
            <person name="Li P."/>
            <person name="Qiu J."/>
            <person name="Olsen K.M."/>
            <person name="Qiu Y."/>
        </authorList>
    </citation>
    <scope>NUCLEOTIDE SEQUENCE</scope>
    <source>
        <strain evidence="6">NBL</strain>
    </source>
</reference>
<proteinExistence type="predicted"/>
<keyword evidence="1" id="KW-0479">Metal-binding</keyword>
<dbReference type="SMART" id="SM00575">
    <property type="entry name" value="ZnF_PMZ"/>
    <property type="match status" value="1"/>
</dbReference>
<dbReference type="InterPro" id="IPR007527">
    <property type="entry name" value="Znf_SWIM"/>
</dbReference>
<dbReference type="PROSITE" id="PS50966">
    <property type="entry name" value="ZF_SWIM"/>
    <property type="match status" value="1"/>
</dbReference>
<comment type="caution">
    <text evidence="6">The sequence shown here is derived from an EMBL/GenBank/DDBJ whole genome shotgun (WGS) entry which is preliminary data.</text>
</comment>
<organism evidence="6 7">
    <name type="scientific">Dipteronia sinensis</name>
    <dbReference type="NCBI Taxonomy" id="43782"/>
    <lineage>
        <taxon>Eukaryota</taxon>
        <taxon>Viridiplantae</taxon>
        <taxon>Streptophyta</taxon>
        <taxon>Embryophyta</taxon>
        <taxon>Tracheophyta</taxon>
        <taxon>Spermatophyta</taxon>
        <taxon>Magnoliopsida</taxon>
        <taxon>eudicotyledons</taxon>
        <taxon>Gunneridae</taxon>
        <taxon>Pentapetalae</taxon>
        <taxon>rosids</taxon>
        <taxon>malvids</taxon>
        <taxon>Sapindales</taxon>
        <taxon>Sapindaceae</taxon>
        <taxon>Hippocastanoideae</taxon>
        <taxon>Acereae</taxon>
        <taxon>Dipteronia</taxon>
    </lineage>
</organism>
<name>A0AAE0EL18_9ROSI</name>
<feature type="domain" description="SWIM-type" evidence="5">
    <location>
        <begin position="1"/>
        <end position="32"/>
    </location>
</feature>
<accession>A0AAE0EL18</accession>
<dbReference type="InterPro" id="IPR006564">
    <property type="entry name" value="Znf_PMZ"/>
</dbReference>
<dbReference type="GO" id="GO:0008270">
    <property type="term" value="F:zinc ion binding"/>
    <property type="evidence" value="ECO:0007669"/>
    <property type="project" value="UniProtKB-KW"/>
</dbReference>